<feature type="compositionally biased region" description="Pro residues" evidence="2">
    <location>
        <begin position="1"/>
        <end position="15"/>
    </location>
</feature>
<comment type="caution">
    <text evidence="4">The sequence shown here is derived from an EMBL/GenBank/DDBJ whole genome shotgun (WGS) entry which is preliminary data.</text>
</comment>
<feature type="compositionally biased region" description="Low complexity" evidence="2">
    <location>
        <begin position="140"/>
        <end position="161"/>
    </location>
</feature>
<dbReference type="GO" id="GO:0006355">
    <property type="term" value="P:regulation of DNA-templated transcription"/>
    <property type="evidence" value="ECO:0007669"/>
    <property type="project" value="InterPro"/>
</dbReference>
<evidence type="ECO:0000256" key="2">
    <source>
        <dbReference type="SAM" id="MobiDB-lite"/>
    </source>
</evidence>
<dbReference type="InterPro" id="IPR007592">
    <property type="entry name" value="GEBP"/>
</dbReference>
<sequence>MAPKRPPPAEDPPAPSSTSEEEEENEENEENEEEEEEEEESSPEESSEEEEEGEENKSTVLTPPPAVDKKASSNKLVATTPAKSTPQSSSEDEEDGSESESESDSPPKSRRSSRGADPTIKPIATKPMEETPKSKKARSKPGVSVTPSPVKSSPVKPSNSKRPGEIGLERKESKRAKKKEPEAEAEEEEDGKKTGDDSKKQMFQRIWSEEDELGILKGMIDYSAKNGSVPYPNGDMNEFYDFVKNTLHGDFSRVQLTDKARRLKKKYSNNVSRAKLGEDPTFQKPHEQRAFELSKKIWGGEGNSVGVQQSNKANGKARKNQKPNKAVKVEDVEVLSVINGDDKEAVKLENEPKSEPPKKYSLVVSDFTRINESVGMSSSMDRAIEIGLGLLSEPLKAELKEKWKELEDEEFQLYMKKLDLIQMEARVSMQAYRAKHHDLVSPQFHFLNLSKWFHVMVLLSYGVPIVSHTFHIDAFVVAGAHNPKLGSVHLLNAVDYPVLVGMVNTLRYSSCFHSLACDLKTVGRFSSVFSSLA</sequence>
<name>A0A438BTU9_VITVI</name>
<evidence type="ECO:0000259" key="3">
    <source>
        <dbReference type="Pfam" id="PF04504"/>
    </source>
</evidence>
<feature type="compositionally biased region" description="Acidic residues" evidence="2">
    <location>
        <begin position="19"/>
        <end position="54"/>
    </location>
</feature>
<evidence type="ECO:0000256" key="1">
    <source>
        <dbReference type="ARBA" id="ARBA00010820"/>
    </source>
</evidence>
<dbReference type="PANTHER" id="PTHR31662:SF33">
    <property type="entry name" value="DNA-BINDING STOREKEEPER PROTEIN TRANSCRIPTIONAL REGULATOR-LIKE PROTEIN"/>
    <property type="match status" value="1"/>
</dbReference>
<gene>
    <name evidence="4" type="primary">VvCHDh000053_2</name>
    <name evidence="4" type="ORF">CK203_097425</name>
</gene>
<dbReference type="InterPro" id="IPR053932">
    <property type="entry name" value="GeBP-like_DBD"/>
</dbReference>
<feature type="domain" description="Glabrous enhancer-binding protein-like DBD" evidence="3">
    <location>
        <begin position="203"/>
        <end position="299"/>
    </location>
</feature>
<evidence type="ECO:0000313" key="5">
    <source>
        <dbReference type="Proteomes" id="UP000288805"/>
    </source>
</evidence>
<comment type="similarity">
    <text evidence="1">Belongs to the GeBP family.</text>
</comment>
<organism evidence="4 5">
    <name type="scientific">Vitis vinifera</name>
    <name type="common">Grape</name>
    <dbReference type="NCBI Taxonomy" id="29760"/>
    <lineage>
        <taxon>Eukaryota</taxon>
        <taxon>Viridiplantae</taxon>
        <taxon>Streptophyta</taxon>
        <taxon>Embryophyta</taxon>
        <taxon>Tracheophyta</taxon>
        <taxon>Spermatophyta</taxon>
        <taxon>Magnoliopsida</taxon>
        <taxon>eudicotyledons</taxon>
        <taxon>Gunneridae</taxon>
        <taxon>Pentapetalae</taxon>
        <taxon>rosids</taxon>
        <taxon>Vitales</taxon>
        <taxon>Vitaceae</taxon>
        <taxon>Viteae</taxon>
        <taxon>Vitis</taxon>
    </lineage>
</organism>
<feature type="compositionally biased region" description="Basic and acidic residues" evidence="2">
    <location>
        <begin position="162"/>
        <end position="172"/>
    </location>
</feature>
<dbReference type="AlphaFoldDB" id="A0A438BTU9"/>
<feature type="compositionally biased region" description="Basic and acidic residues" evidence="2">
    <location>
        <begin position="190"/>
        <end position="200"/>
    </location>
</feature>
<evidence type="ECO:0000313" key="4">
    <source>
        <dbReference type="EMBL" id="RVW14358.1"/>
    </source>
</evidence>
<feature type="compositionally biased region" description="Acidic residues" evidence="2">
    <location>
        <begin position="90"/>
        <end position="103"/>
    </location>
</feature>
<reference evidence="4 5" key="1">
    <citation type="journal article" date="2018" name="PLoS Genet.">
        <title>Population sequencing reveals clonal diversity and ancestral inbreeding in the grapevine cultivar Chardonnay.</title>
        <authorList>
            <person name="Roach M.J."/>
            <person name="Johnson D.L."/>
            <person name="Bohlmann J."/>
            <person name="van Vuuren H.J."/>
            <person name="Jones S.J."/>
            <person name="Pretorius I.S."/>
            <person name="Schmidt S.A."/>
            <person name="Borneman A.R."/>
        </authorList>
    </citation>
    <scope>NUCLEOTIDE SEQUENCE [LARGE SCALE GENOMIC DNA]</scope>
    <source>
        <strain evidence="5">cv. Chardonnay</strain>
        <tissue evidence="4">Leaf</tissue>
    </source>
</reference>
<accession>A0A438BTU9</accession>
<dbReference type="PANTHER" id="PTHR31662">
    <property type="entry name" value="BNAANNG10740D PROTEIN-RELATED"/>
    <property type="match status" value="1"/>
</dbReference>
<feature type="compositionally biased region" description="Polar residues" evidence="2">
    <location>
        <begin position="73"/>
        <end position="87"/>
    </location>
</feature>
<dbReference type="Proteomes" id="UP000288805">
    <property type="component" value="Unassembled WGS sequence"/>
</dbReference>
<feature type="region of interest" description="Disordered" evidence="2">
    <location>
        <begin position="1"/>
        <end position="203"/>
    </location>
</feature>
<dbReference type="Pfam" id="PF04504">
    <property type="entry name" value="GeBP-like_DBD"/>
    <property type="match status" value="1"/>
</dbReference>
<protein>
    <submittedName>
        <fullName evidence="4">Putative transcription factor</fullName>
    </submittedName>
</protein>
<proteinExistence type="inferred from homology"/>
<dbReference type="EMBL" id="QGNW01002621">
    <property type="protein sequence ID" value="RVW14358.1"/>
    <property type="molecule type" value="Genomic_DNA"/>
</dbReference>